<dbReference type="EC" id="2.4.1.129" evidence="2"/>
<dbReference type="NCBIfam" id="NF040603">
    <property type="entry name" value="choice_anch_P"/>
    <property type="match status" value="2"/>
</dbReference>
<keyword evidence="1" id="KW-0732">Signal</keyword>
<dbReference type="GO" id="GO:0016787">
    <property type="term" value="F:hydrolase activity"/>
    <property type="evidence" value="ECO:0007669"/>
    <property type="project" value="UniProtKB-KW"/>
</dbReference>
<proteinExistence type="predicted"/>
<accession>A0A6J4L3J8</accession>
<name>A0A6J4L3J8_9ACTN</name>
<evidence type="ECO:0000256" key="1">
    <source>
        <dbReference type="SAM" id="SignalP"/>
    </source>
</evidence>
<dbReference type="EMBL" id="CADCUI010000001">
    <property type="protein sequence ID" value="CAA9321966.1"/>
    <property type="molecule type" value="Genomic_DNA"/>
</dbReference>
<gene>
    <name evidence="2" type="ORF">AVDCRST_MAG34-1496</name>
</gene>
<feature type="signal peptide" evidence="1">
    <location>
        <begin position="1"/>
        <end position="25"/>
    </location>
</feature>
<keyword evidence="2" id="KW-0808">Transferase</keyword>
<dbReference type="EC" id="3.4.-.-" evidence="2"/>
<organism evidence="2">
    <name type="scientific">uncultured Nocardioidaceae bacterium</name>
    <dbReference type="NCBI Taxonomy" id="253824"/>
    <lineage>
        <taxon>Bacteria</taxon>
        <taxon>Bacillati</taxon>
        <taxon>Actinomycetota</taxon>
        <taxon>Actinomycetes</taxon>
        <taxon>Propionibacteriales</taxon>
        <taxon>Nocardioidaceae</taxon>
        <taxon>environmental samples</taxon>
    </lineage>
</organism>
<keyword evidence="2" id="KW-0378">Hydrolase</keyword>
<keyword evidence="2" id="KW-0328">Glycosyltransferase</keyword>
<dbReference type="AlphaFoldDB" id="A0A6J4L3J8"/>
<reference evidence="2" key="1">
    <citation type="submission" date="2020-02" db="EMBL/GenBank/DDBJ databases">
        <authorList>
            <person name="Meier V. D."/>
        </authorList>
    </citation>
    <scope>NUCLEOTIDE SEQUENCE</scope>
    <source>
        <strain evidence="2">AVDCRST_MAG34</strain>
    </source>
</reference>
<sequence>MSGRVRHAVTAIAAVAAAGFLPVGAVESASAVVSPAALSSATARGTLTDFGFDAHSYGSRTTGNDTAQSGATAASHFPCTRYVPRTTENFLATAGDGDGVALSGVRTRNYSHRADGAVSIFSTVRIDSGSMAGGQIAFENLRGVGRSYHRASGFHALTVSRIGTLTIGGVPVPLPNDGEEREILIPGSGTLYLNYARTSESRFHAGATVNVLRFVANDGTVERVGKATSRIDGQVEGGVFRGSAWASDARTGGLAALGRAAVRPIPCAGTRGKILESGNANATVTEVGVFGARRSFAYGIQRDKSATGYTRSEVDNASFGAGVLEFRNIKGRANVTRQADGDLLRNAKGTGVGTIRVNGQQVPTPPAGEAQDVAGLGSYTVRVVNKTRTGIDVTGIIVRIENGTPADRSDDTVVNLARATLGIKRG</sequence>
<evidence type="ECO:0000313" key="2">
    <source>
        <dbReference type="EMBL" id="CAA9321966.1"/>
    </source>
</evidence>
<feature type="chain" id="PRO_5039548751" evidence="1">
    <location>
        <begin position="26"/>
        <end position="426"/>
    </location>
</feature>
<protein>
    <submittedName>
        <fullName evidence="2">Multimodular transpeptidase-transglycosylase</fullName>
        <ecNumber evidence="2">2.4.1.129</ecNumber>
        <ecNumber evidence="2">3.4.-.-</ecNumber>
    </submittedName>
</protein>
<dbReference type="GO" id="GO:0016757">
    <property type="term" value="F:glycosyltransferase activity"/>
    <property type="evidence" value="ECO:0007669"/>
    <property type="project" value="UniProtKB-KW"/>
</dbReference>